<dbReference type="Proteomes" id="UP001595828">
    <property type="component" value="Unassembled WGS sequence"/>
</dbReference>
<dbReference type="EMBL" id="JBHSDR010000006">
    <property type="protein sequence ID" value="MFC4296166.1"/>
    <property type="molecule type" value="Genomic_DNA"/>
</dbReference>
<dbReference type="RefSeq" id="WP_379539616.1">
    <property type="nucleotide sequence ID" value="NZ_JBHSDR010000006.1"/>
</dbReference>
<proteinExistence type="predicted"/>
<evidence type="ECO:0000256" key="1">
    <source>
        <dbReference type="SAM" id="SignalP"/>
    </source>
</evidence>
<reference evidence="3" key="1">
    <citation type="journal article" date="2019" name="Int. J. Syst. Evol. Microbiol.">
        <title>The Global Catalogue of Microorganisms (GCM) 10K type strain sequencing project: providing services to taxonomists for standard genome sequencing and annotation.</title>
        <authorList>
            <consortium name="The Broad Institute Genomics Platform"/>
            <consortium name="The Broad Institute Genome Sequencing Center for Infectious Disease"/>
            <person name="Wu L."/>
            <person name="Ma J."/>
        </authorList>
    </citation>
    <scope>NUCLEOTIDE SEQUENCE [LARGE SCALE GENOMIC DNA]</scope>
    <source>
        <strain evidence="3">CGMCC 1.12989</strain>
    </source>
</reference>
<dbReference type="Pfam" id="PF13557">
    <property type="entry name" value="Phenol_MetA_deg"/>
    <property type="match status" value="1"/>
</dbReference>
<name>A0ABV8RRY3_9SPHN</name>
<dbReference type="InterPro" id="IPR025737">
    <property type="entry name" value="FApF"/>
</dbReference>
<organism evidence="2 3">
    <name type="scientific">Novosphingobium tardum</name>
    <dbReference type="NCBI Taxonomy" id="1538021"/>
    <lineage>
        <taxon>Bacteria</taxon>
        <taxon>Pseudomonadati</taxon>
        <taxon>Pseudomonadota</taxon>
        <taxon>Alphaproteobacteria</taxon>
        <taxon>Sphingomonadales</taxon>
        <taxon>Sphingomonadaceae</taxon>
        <taxon>Novosphingobium</taxon>
    </lineage>
</organism>
<keyword evidence="3" id="KW-1185">Reference proteome</keyword>
<keyword evidence="1" id="KW-0732">Signal</keyword>
<evidence type="ECO:0000313" key="3">
    <source>
        <dbReference type="Proteomes" id="UP001595828"/>
    </source>
</evidence>
<feature type="signal peptide" evidence="1">
    <location>
        <begin position="1"/>
        <end position="23"/>
    </location>
</feature>
<evidence type="ECO:0000313" key="2">
    <source>
        <dbReference type="EMBL" id="MFC4296166.1"/>
    </source>
</evidence>
<gene>
    <name evidence="2" type="ORF">ACFO0A_13985</name>
</gene>
<comment type="caution">
    <text evidence="2">The sequence shown here is derived from an EMBL/GenBank/DDBJ whole genome shotgun (WGS) entry which is preliminary data.</text>
</comment>
<accession>A0ABV8RRY3</accession>
<sequence length="258" mass="26370">MTSFAMKGTALAAAALLSTPAWADEMPSLSFTTGVDYSSGDYGTGIDTDIVVVPLTARYRTGDLRFTASVPYLHINGASSIVGGDGGPVVIDPNAPRTSRSGIGDATVGVTWSPPEERLGFGLALSGRVKLPTASQSKGLGTGKVDTSVSAELSKTVGNVTPFVSAGYRMPGDPDGFNLHNAFTGSAGASVVAGKAVLIGSYDYRESTSDLSDDSQELFGAISGPVSDRLTFTLYGSKGLSDGAPDYGVGAMMTIKAF</sequence>
<feature type="chain" id="PRO_5045337727" evidence="1">
    <location>
        <begin position="24"/>
        <end position="258"/>
    </location>
</feature>
<protein>
    <submittedName>
        <fullName evidence="2">Transporter</fullName>
    </submittedName>
</protein>